<keyword evidence="4 5" id="KW-0472">Membrane</keyword>
<organism evidence="7 8">
    <name type="scientific">Chitinophaga japonensis</name>
    <name type="common">Flexibacter japonensis</name>
    <dbReference type="NCBI Taxonomy" id="104662"/>
    <lineage>
        <taxon>Bacteria</taxon>
        <taxon>Pseudomonadati</taxon>
        <taxon>Bacteroidota</taxon>
        <taxon>Chitinophagia</taxon>
        <taxon>Chitinophagales</taxon>
        <taxon>Chitinophagaceae</taxon>
        <taxon>Chitinophaga</taxon>
    </lineage>
</organism>
<dbReference type="Gene3D" id="1.20.1720.10">
    <property type="entry name" value="Multidrug resistance protein D"/>
    <property type="match status" value="1"/>
</dbReference>
<feature type="transmembrane region" description="Helical" evidence="5">
    <location>
        <begin position="140"/>
        <end position="160"/>
    </location>
</feature>
<feature type="transmembrane region" description="Helical" evidence="5">
    <location>
        <begin position="401"/>
        <end position="423"/>
    </location>
</feature>
<evidence type="ECO:0000259" key="6">
    <source>
        <dbReference type="PROSITE" id="PS50850"/>
    </source>
</evidence>
<feature type="transmembrane region" description="Helical" evidence="5">
    <location>
        <begin position="443"/>
        <end position="461"/>
    </location>
</feature>
<keyword evidence="3 5" id="KW-1133">Transmembrane helix</keyword>
<feature type="transmembrane region" description="Helical" evidence="5">
    <location>
        <begin position="46"/>
        <end position="66"/>
    </location>
</feature>
<dbReference type="AlphaFoldDB" id="A0A562T4U6"/>
<evidence type="ECO:0000256" key="3">
    <source>
        <dbReference type="ARBA" id="ARBA00022989"/>
    </source>
</evidence>
<dbReference type="GO" id="GO:0016020">
    <property type="term" value="C:membrane"/>
    <property type="evidence" value="ECO:0007669"/>
    <property type="project" value="UniProtKB-SubCell"/>
</dbReference>
<evidence type="ECO:0000313" key="7">
    <source>
        <dbReference type="EMBL" id="TWI88571.1"/>
    </source>
</evidence>
<evidence type="ECO:0000256" key="5">
    <source>
        <dbReference type="SAM" id="Phobius"/>
    </source>
</evidence>
<feature type="transmembrane region" description="Helical" evidence="5">
    <location>
        <begin position="78"/>
        <end position="101"/>
    </location>
</feature>
<feature type="transmembrane region" description="Helical" evidence="5">
    <location>
        <begin position="199"/>
        <end position="219"/>
    </location>
</feature>
<dbReference type="PANTHER" id="PTHR42718:SF39">
    <property type="entry name" value="ACTINORHODIN TRANSPORTER-RELATED"/>
    <property type="match status" value="1"/>
</dbReference>
<dbReference type="InterPro" id="IPR011701">
    <property type="entry name" value="MFS"/>
</dbReference>
<dbReference type="Proteomes" id="UP000316778">
    <property type="component" value="Unassembled WGS sequence"/>
</dbReference>
<dbReference type="PROSITE" id="PS50850">
    <property type="entry name" value="MFS"/>
    <property type="match status" value="1"/>
</dbReference>
<keyword evidence="8" id="KW-1185">Reference proteome</keyword>
<sequence length="474" mass="50901">MTARSYRPEGIALAVLLTAPLLYVIDIFIINMAIPAIKKGLNTTDAAIQLVIAGYLLGSACFFIIAGRVGDAVGRKKAFFWGMLAFTVTSCICGMATTSLALNIARLLQGISSAFMVTQSIALIQLLFTAPGERARAIGWYGITLSIAAIIGQILGGYLADTHMLVAGWRLAFFINVPVGMLALWAIRRYLPETPGEPGSGFDYAGAVTIMFGLGALIYSLTEGREQNWPLWSKVMIPVAVVVLGAFFRSQKRKSRGNLAPLMDTNLFGLKTFNIGLLAVLFHFMMHTAYLLMSAVYLQNGLRISALQCGVCFIPHALLFMLSSAIASRMLVRHGRNVLLAGLAIILVSFVLQLIYFNGHTSFRVAMLLIGLYGLGNGLVLPFMLNVVLNGVPAQHAGVSSGIFSTLQQTASALGISIIGGIFYQSIVHSPSDKYTIGLHNGLKAGMLCLVMVALMLSFLPKTFSKESAAMAAE</sequence>
<dbReference type="RefSeq" id="WP_145714155.1">
    <property type="nucleotide sequence ID" value="NZ_BAAAFY010000001.1"/>
</dbReference>
<proteinExistence type="predicted"/>
<feature type="transmembrane region" description="Helical" evidence="5">
    <location>
        <begin position="166"/>
        <end position="187"/>
    </location>
</feature>
<dbReference type="SUPFAM" id="SSF103473">
    <property type="entry name" value="MFS general substrate transporter"/>
    <property type="match status" value="1"/>
</dbReference>
<feature type="transmembrane region" description="Helical" evidence="5">
    <location>
        <begin position="107"/>
        <end position="128"/>
    </location>
</feature>
<dbReference type="Pfam" id="PF07690">
    <property type="entry name" value="MFS_1"/>
    <property type="match status" value="1"/>
</dbReference>
<feature type="domain" description="Major facilitator superfamily (MFS) profile" evidence="6">
    <location>
        <begin position="12"/>
        <end position="464"/>
    </location>
</feature>
<keyword evidence="2 5" id="KW-0812">Transmembrane</keyword>
<name>A0A562T4U6_CHIJA</name>
<feature type="transmembrane region" description="Helical" evidence="5">
    <location>
        <begin position="268"/>
        <end position="292"/>
    </location>
</feature>
<feature type="transmembrane region" description="Helical" evidence="5">
    <location>
        <begin position="363"/>
        <end position="389"/>
    </location>
</feature>
<dbReference type="GO" id="GO:0022857">
    <property type="term" value="F:transmembrane transporter activity"/>
    <property type="evidence" value="ECO:0007669"/>
    <property type="project" value="InterPro"/>
</dbReference>
<protein>
    <submittedName>
        <fullName evidence="7">EmrB/QacA subfamily drug resistance transporter</fullName>
    </submittedName>
</protein>
<feature type="transmembrane region" description="Helical" evidence="5">
    <location>
        <begin position="338"/>
        <end position="357"/>
    </location>
</feature>
<evidence type="ECO:0000256" key="2">
    <source>
        <dbReference type="ARBA" id="ARBA00022692"/>
    </source>
</evidence>
<dbReference type="OrthoDB" id="783189at2"/>
<comment type="caution">
    <text evidence="7">The sequence shown here is derived from an EMBL/GenBank/DDBJ whole genome shotgun (WGS) entry which is preliminary data.</text>
</comment>
<comment type="subcellular location">
    <subcellularLocation>
        <location evidence="1">Membrane</location>
        <topology evidence="1">Multi-pass membrane protein</topology>
    </subcellularLocation>
</comment>
<evidence type="ECO:0000256" key="4">
    <source>
        <dbReference type="ARBA" id="ARBA00023136"/>
    </source>
</evidence>
<reference evidence="7 8" key="1">
    <citation type="journal article" date="2013" name="Stand. Genomic Sci.">
        <title>Genomic Encyclopedia of Type Strains, Phase I: The one thousand microbial genomes (KMG-I) project.</title>
        <authorList>
            <person name="Kyrpides N.C."/>
            <person name="Woyke T."/>
            <person name="Eisen J.A."/>
            <person name="Garrity G."/>
            <person name="Lilburn T.G."/>
            <person name="Beck B.J."/>
            <person name="Whitman W.B."/>
            <person name="Hugenholtz P."/>
            <person name="Klenk H.P."/>
        </authorList>
    </citation>
    <scope>NUCLEOTIDE SEQUENCE [LARGE SCALE GENOMIC DNA]</scope>
    <source>
        <strain evidence="7 8">DSM 13484</strain>
    </source>
</reference>
<dbReference type="Gene3D" id="1.20.1250.20">
    <property type="entry name" value="MFS general substrate transporter like domains"/>
    <property type="match status" value="1"/>
</dbReference>
<dbReference type="InterPro" id="IPR036259">
    <property type="entry name" value="MFS_trans_sf"/>
</dbReference>
<dbReference type="InterPro" id="IPR020846">
    <property type="entry name" value="MFS_dom"/>
</dbReference>
<dbReference type="EMBL" id="VLLG01000003">
    <property type="protein sequence ID" value="TWI88571.1"/>
    <property type="molecule type" value="Genomic_DNA"/>
</dbReference>
<feature type="transmembrane region" description="Helical" evidence="5">
    <location>
        <begin position="231"/>
        <end position="248"/>
    </location>
</feature>
<evidence type="ECO:0000313" key="8">
    <source>
        <dbReference type="Proteomes" id="UP000316778"/>
    </source>
</evidence>
<gene>
    <name evidence="7" type="ORF">LX66_2657</name>
</gene>
<dbReference type="CDD" id="cd17321">
    <property type="entry name" value="MFS_MMR_MDR_like"/>
    <property type="match status" value="1"/>
</dbReference>
<evidence type="ECO:0000256" key="1">
    <source>
        <dbReference type="ARBA" id="ARBA00004141"/>
    </source>
</evidence>
<dbReference type="PANTHER" id="PTHR42718">
    <property type="entry name" value="MAJOR FACILITATOR SUPERFAMILY MULTIDRUG TRANSPORTER MFSC"/>
    <property type="match status" value="1"/>
</dbReference>
<feature type="transmembrane region" description="Helical" evidence="5">
    <location>
        <begin position="12"/>
        <end position="34"/>
    </location>
</feature>
<accession>A0A562T4U6</accession>
<feature type="transmembrane region" description="Helical" evidence="5">
    <location>
        <begin position="304"/>
        <end position="326"/>
    </location>
</feature>